<evidence type="ECO:0000256" key="3">
    <source>
        <dbReference type="ARBA" id="ARBA00023002"/>
    </source>
</evidence>
<evidence type="ECO:0000259" key="8">
    <source>
        <dbReference type="Pfam" id="PF07992"/>
    </source>
</evidence>
<evidence type="ECO:0000313" key="9">
    <source>
        <dbReference type="EMBL" id="QDG54268.1"/>
    </source>
</evidence>
<dbReference type="PANTHER" id="PTHR48105">
    <property type="entry name" value="THIOREDOXIN REDUCTASE 1-RELATED-RELATED"/>
    <property type="match status" value="1"/>
</dbReference>
<dbReference type="InterPro" id="IPR005982">
    <property type="entry name" value="Thioredox_Rdtase"/>
</dbReference>
<comment type="catalytic activity">
    <reaction evidence="6">
        <text>[thioredoxin]-dithiol + NADP(+) = [thioredoxin]-disulfide + NADPH + H(+)</text>
        <dbReference type="Rhea" id="RHEA:20345"/>
        <dbReference type="Rhea" id="RHEA-COMP:10698"/>
        <dbReference type="Rhea" id="RHEA-COMP:10700"/>
        <dbReference type="ChEBI" id="CHEBI:15378"/>
        <dbReference type="ChEBI" id="CHEBI:29950"/>
        <dbReference type="ChEBI" id="CHEBI:50058"/>
        <dbReference type="ChEBI" id="CHEBI:57783"/>
        <dbReference type="ChEBI" id="CHEBI:58349"/>
        <dbReference type="EC" id="1.8.1.9"/>
    </reaction>
</comment>
<dbReference type="GO" id="GO:0005737">
    <property type="term" value="C:cytoplasm"/>
    <property type="evidence" value="ECO:0007669"/>
    <property type="project" value="InterPro"/>
</dbReference>
<reference evidence="9 10" key="1">
    <citation type="submission" date="2019-06" db="EMBL/GenBank/DDBJ databases">
        <title>Persicimonas caeni gen. nov., sp. nov., a predatory bacterium isolated from solar saltern.</title>
        <authorList>
            <person name="Wang S."/>
        </authorList>
    </citation>
    <scope>NUCLEOTIDE SEQUENCE [LARGE SCALE GENOMIC DNA]</scope>
    <source>
        <strain evidence="9 10">YN101</strain>
    </source>
</reference>
<organism evidence="9 10">
    <name type="scientific">Persicimonas caeni</name>
    <dbReference type="NCBI Taxonomy" id="2292766"/>
    <lineage>
        <taxon>Bacteria</taxon>
        <taxon>Deltaproteobacteria</taxon>
        <taxon>Bradymonadales</taxon>
        <taxon>Bradymonadaceae</taxon>
        <taxon>Persicimonas</taxon>
    </lineage>
</organism>
<keyword evidence="5 6" id="KW-0676">Redox-active center</keyword>
<keyword evidence="4" id="KW-1015">Disulfide bond</keyword>
<dbReference type="Proteomes" id="UP000315995">
    <property type="component" value="Chromosome"/>
</dbReference>
<comment type="similarity">
    <text evidence="6">Belongs to the class-II pyridine nucleotide-disulfide oxidoreductase family.</text>
</comment>
<sequence length="326" mass="35904">MTDLKKDLYDVTIMGSGPAGLTAAIYTARANLEPVVFEGSQPGGQLTITTDVENFPGFSDGIMGPDLMNEMREQALRFGAEAHMASIAKVDLSERPFTVTLEDGTEYKTKTFVIASGARARLLGLDSESRLMGRGVSTCATCDGFFFRDQELAIVGGGDSAMEEAVFLTKFASKVTVIHRREELRASQIMQDRAFNNDKIEFLWNREVVEVLGNEDDGVTGLKLMNNETEDVEDFDVDGLFIAIGHIPNTEIFKGKLKMNDHGYIMTEPDSSRTSVPGVFAVGDVQDWTYRQAITAAGSGCKGAIDAERYLEEAHDIEKHRTEEWD</sequence>
<keyword evidence="2 6" id="KW-0274">FAD</keyword>
<dbReference type="InterPro" id="IPR008255">
    <property type="entry name" value="Pyr_nucl-diS_OxRdtase_2_AS"/>
</dbReference>
<evidence type="ECO:0000256" key="1">
    <source>
        <dbReference type="ARBA" id="ARBA00022630"/>
    </source>
</evidence>
<keyword evidence="10" id="KW-1185">Reference proteome</keyword>
<evidence type="ECO:0000256" key="7">
    <source>
        <dbReference type="RuleBase" id="RU003881"/>
    </source>
</evidence>
<gene>
    <name evidence="9" type="primary">trxB</name>
    <name evidence="9" type="ORF">FIV42_27045</name>
</gene>
<keyword evidence="1 6" id="KW-0285">Flavoprotein</keyword>
<proteinExistence type="inferred from homology"/>
<comment type="subunit">
    <text evidence="6">Homodimer.</text>
</comment>
<dbReference type="InterPro" id="IPR050097">
    <property type="entry name" value="Ferredoxin-NADP_redctase_2"/>
</dbReference>
<dbReference type="SUPFAM" id="SSF51905">
    <property type="entry name" value="FAD/NAD(P)-binding domain"/>
    <property type="match status" value="1"/>
</dbReference>
<name>A0A4Y6Q109_PERCE</name>
<dbReference type="OrthoDB" id="9806179at2"/>
<dbReference type="GO" id="GO:0019430">
    <property type="term" value="P:removal of superoxide radicals"/>
    <property type="evidence" value="ECO:0007669"/>
    <property type="project" value="UniProtKB-UniRule"/>
</dbReference>
<evidence type="ECO:0000256" key="4">
    <source>
        <dbReference type="ARBA" id="ARBA00023157"/>
    </source>
</evidence>
<evidence type="ECO:0000256" key="2">
    <source>
        <dbReference type="ARBA" id="ARBA00022827"/>
    </source>
</evidence>
<feature type="domain" description="FAD/NAD(P)-binding" evidence="8">
    <location>
        <begin position="9"/>
        <end position="300"/>
    </location>
</feature>
<dbReference type="PROSITE" id="PS00573">
    <property type="entry name" value="PYRIDINE_REDOX_2"/>
    <property type="match status" value="1"/>
</dbReference>
<evidence type="ECO:0000256" key="5">
    <source>
        <dbReference type="ARBA" id="ARBA00023284"/>
    </source>
</evidence>
<dbReference type="NCBIfam" id="TIGR01292">
    <property type="entry name" value="TRX_reduct"/>
    <property type="match status" value="1"/>
</dbReference>
<dbReference type="Pfam" id="PF07992">
    <property type="entry name" value="Pyr_redox_2"/>
    <property type="match status" value="1"/>
</dbReference>
<dbReference type="EMBL" id="CP041186">
    <property type="protein sequence ID" value="QDG54268.1"/>
    <property type="molecule type" value="Genomic_DNA"/>
</dbReference>
<dbReference type="InterPro" id="IPR023753">
    <property type="entry name" value="FAD/NAD-binding_dom"/>
</dbReference>
<dbReference type="PRINTS" id="PR00368">
    <property type="entry name" value="FADPNR"/>
</dbReference>
<dbReference type="AlphaFoldDB" id="A0A4Y6Q109"/>
<dbReference type="RefSeq" id="WP_141200712.1">
    <property type="nucleotide sequence ID" value="NZ_CP041186.1"/>
</dbReference>
<dbReference type="Gene3D" id="3.50.50.60">
    <property type="entry name" value="FAD/NAD(P)-binding domain"/>
    <property type="match status" value="2"/>
</dbReference>
<evidence type="ECO:0000313" key="10">
    <source>
        <dbReference type="Proteomes" id="UP000315995"/>
    </source>
</evidence>
<dbReference type="EC" id="1.8.1.9" evidence="6"/>
<accession>A0A5B8YIL3</accession>
<dbReference type="PRINTS" id="PR00469">
    <property type="entry name" value="PNDRDTASEII"/>
</dbReference>
<comment type="cofactor">
    <cofactor evidence="7">
        <name>FAD</name>
        <dbReference type="ChEBI" id="CHEBI:57692"/>
    </cofactor>
    <text evidence="7">Binds 1 FAD per subunit.</text>
</comment>
<evidence type="ECO:0000256" key="6">
    <source>
        <dbReference type="RuleBase" id="RU003880"/>
    </source>
</evidence>
<dbReference type="InterPro" id="IPR036188">
    <property type="entry name" value="FAD/NAD-bd_sf"/>
</dbReference>
<keyword evidence="7" id="KW-0521">NADP</keyword>
<accession>A0A4Y6Q109</accession>
<keyword evidence="3 6" id="KW-0560">Oxidoreductase</keyword>
<dbReference type="GO" id="GO:0004791">
    <property type="term" value="F:thioredoxin-disulfide reductase (NADPH) activity"/>
    <property type="evidence" value="ECO:0007669"/>
    <property type="project" value="UniProtKB-UniRule"/>
</dbReference>
<protein>
    <recommendedName>
        <fullName evidence="6">Thioredoxin reductase</fullName>
        <ecNumber evidence="6">1.8.1.9</ecNumber>
    </recommendedName>
</protein>